<evidence type="ECO:0000313" key="1">
    <source>
        <dbReference type="EnsemblPlants" id="AET5Gv20646500.3"/>
    </source>
</evidence>
<evidence type="ECO:0000313" key="2">
    <source>
        <dbReference type="Proteomes" id="UP000015105"/>
    </source>
</evidence>
<organism evidence="1 2">
    <name type="scientific">Aegilops tauschii subsp. strangulata</name>
    <name type="common">Goatgrass</name>
    <dbReference type="NCBI Taxonomy" id="200361"/>
    <lineage>
        <taxon>Eukaryota</taxon>
        <taxon>Viridiplantae</taxon>
        <taxon>Streptophyta</taxon>
        <taxon>Embryophyta</taxon>
        <taxon>Tracheophyta</taxon>
        <taxon>Spermatophyta</taxon>
        <taxon>Magnoliopsida</taxon>
        <taxon>Liliopsida</taxon>
        <taxon>Poales</taxon>
        <taxon>Poaceae</taxon>
        <taxon>BOP clade</taxon>
        <taxon>Pooideae</taxon>
        <taxon>Triticodae</taxon>
        <taxon>Triticeae</taxon>
        <taxon>Triticinae</taxon>
        <taxon>Aegilops</taxon>
    </lineage>
</organism>
<dbReference type="AlphaFoldDB" id="A0A453L639"/>
<reference evidence="1" key="4">
    <citation type="submission" date="2019-03" db="UniProtKB">
        <authorList>
            <consortium name="EnsemblPlants"/>
        </authorList>
    </citation>
    <scope>IDENTIFICATION</scope>
</reference>
<name>A0A453L639_AEGTS</name>
<proteinExistence type="predicted"/>
<protein>
    <submittedName>
        <fullName evidence="1">Uncharacterized protein</fullName>
    </submittedName>
</protein>
<reference evidence="2" key="2">
    <citation type="journal article" date="2017" name="Nat. Plants">
        <title>The Aegilops tauschii genome reveals multiple impacts of transposons.</title>
        <authorList>
            <person name="Zhao G."/>
            <person name="Zou C."/>
            <person name="Li K."/>
            <person name="Wang K."/>
            <person name="Li T."/>
            <person name="Gao L."/>
            <person name="Zhang X."/>
            <person name="Wang H."/>
            <person name="Yang Z."/>
            <person name="Liu X."/>
            <person name="Jiang W."/>
            <person name="Mao L."/>
            <person name="Kong X."/>
            <person name="Jiao Y."/>
            <person name="Jia J."/>
        </authorList>
    </citation>
    <scope>NUCLEOTIDE SEQUENCE [LARGE SCALE GENOMIC DNA]</scope>
    <source>
        <strain evidence="2">cv. AL8/78</strain>
    </source>
</reference>
<reference evidence="1" key="5">
    <citation type="journal article" date="2021" name="G3 (Bethesda)">
        <title>Aegilops tauschii genome assembly Aet v5.0 features greater sequence contiguity and improved annotation.</title>
        <authorList>
            <person name="Wang L."/>
            <person name="Zhu T."/>
            <person name="Rodriguez J.C."/>
            <person name="Deal K.R."/>
            <person name="Dubcovsky J."/>
            <person name="McGuire P.E."/>
            <person name="Lux T."/>
            <person name="Spannagl M."/>
            <person name="Mayer K.F.X."/>
            <person name="Baldrich P."/>
            <person name="Meyers B.C."/>
            <person name="Huo N."/>
            <person name="Gu Y.Q."/>
            <person name="Zhou H."/>
            <person name="Devos K.M."/>
            <person name="Bennetzen J.L."/>
            <person name="Unver T."/>
            <person name="Budak H."/>
            <person name="Gulick P.J."/>
            <person name="Galiba G."/>
            <person name="Kalapos B."/>
            <person name="Nelson D.R."/>
            <person name="Li P."/>
            <person name="You F.M."/>
            <person name="Luo M.C."/>
            <person name="Dvorak J."/>
        </authorList>
    </citation>
    <scope>NUCLEOTIDE SEQUENCE [LARGE SCALE GENOMIC DNA]</scope>
    <source>
        <strain evidence="1">cv. AL8/78</strain>
    </source>
</reference>
<dbReference type="Gramene" id="AET5Gv20646500.3">
    <property type="protein sequence ID" value="AET5Gv20646500.3"/>
    <property type="gene ID" value="AET5Gv20646500"/>
</dbReference>
<sequence length="148" mass="16056">HAPIARLYALHTRSPALPACCCRLACRCSSASSRAARRRPAGAMVDPRQVLAGFLTLSMFVMLGNMIKHDHFTSVSELAVEATGVELNAMKIADNTEITKAGVELEATEEIKPCWTKPSPSNNIMCSTSFLSHPPINLVIHTCDFCRG</sequence>
<keyword evidence="2" id="KW-1185">Reference proteome</keyword>
<reference evidence="1" key="3">
    <citation type="journal article" date="2017" name="Nature">
        <title>Genome sequence of the progenitor of the wheat D genome Aegilops tauschii.</title>
        <authorList>
            <person name="Luo M.C."/>
            <person name="Gu Y.Q."/>
            <person name="Puiu D."/>
            <person name="Wang H."/>
            <person name="Twardziok S.O."/>
            <person name="Deal K.R."/>
            <person name="Huo N."/>
            <person name="Zhu T."/>
            <person name="Wang L."/>
            <person name="Wang Y."/>
            <person name="McGuire P.E."/>
            <person name="Liu S."/>
            <person name="Long H."/>
            <person name="Ramasamy R.K."/>
            <person name="Rodriguez J.C."/>
            <person name="Van S.L."/>
            <person name="Yuan L."/>
            <person name="Wang Z."/>
            <person name="Xia Z."/>
            <person name="Xiao L."/>
            <person name="Anderson O.D."/>
            <person name="Ouyang S."/>
            <person name="Liang Y."/>
            <person name="Zimin A.V."/>
            <person name="Pertea G."/>
            <person name="Qi P."/>
            <person name="Bennetzen J.L."/>
            <person name="Dai X."/>
            <person name="Dawson M.W."/>
            <person name="Muller H.G."/>
            <person name="Kugler K."/>
            <person name="Rivarola-Duarte L."/>
            <person name="Spannagl M."/>
            <person name="Mayer K.F.X."/>
            <person name="Lu F.H."/>
            <person name="Bevan M.W."/>
            <person name="Leroy P."/>
            <person name="Li P."/>
            <person name="You F.M."/>
            <person name="Sun Q."/>
            <person name="Liu Z."/>
            <person name="Lyons E."/>
            <person name="Wicker T."/>
            <person name="Salzberg S.L."/>
            <person name="Devos K.M."/>
            <person name="Dvorak J."/>
        </authorList>
    </citation>
    <scope>NUCLEOTIDE SEQUENCE [LARGE SCALE GENOMIC DNA]</scope>
    <source>
        <strain evidence="1">cv. AL8/78</strain>
    </source>
</reference>
<dbReference type="Proteomes" id="UP000015105">
    <property type="component" value="Chromosome 5D"/>
</dbReference>
<reference evidence="2" key="1">
    <citation type="journal article" date="2014" name="Science">
        <title>Ancient hybridizations among the ancestral genomes of bread wheat.</title>
        <authorList>
            <consortium name="International Wheat Genome Sequencing Consortium,"/>
            <person name="Marcussen T."/>
            <person name="Sandve S.R."/>
            <person name="Heier L."/>
            <person name="Spannagl M."/>
            <person name="Pfeifer M."/>
            <person name="Jakobsen K.S."/>
            <person name="Wulff B.B."/>
            <person name="Steuernagel B."/>
            <person name="Mayer K.F."/>
            <person name="Olsen O.A."/>
        </authorList>
    </citation>
    <scope>NUCLEOTIDE SEQUENCE [LARGE SCALE GENOMIC DNA]</scope>
    <source>
        <strain evidence="2">cv. AL8/78</strain>
    </source>
</reference>
<accession>A0A453L639</accession>
<dbReference type="EnsemblPlants" id="AET5Gv20646500.3">
    <property type="protein sequence ID" value="AET5Gv20646500.3"/>
    <property type="gene ID" value="AET5Gv20646500"/>
</dbReference>